<feature type="chain" id="PRO_5005809903" evidence="1">
    <location>
        <begin position="24"/>
        <end position="107"/>
    </location>
</feature>
<dbReference type="Proteomes" id="UP000053235">
    <property type="component" value="Unassembled WGS sequence"/>
</dbReference>
<organism evidence="2 3">
    <name type="scientific">Roseibium alexandrii</name>
    <dbReference type="NCBI Taxonomy" id="388408"/>
    <lineage>
        <taxon>Bacteria</taxon>
        <taxon>Pseudomonadati</taxon>
        <taxon>Pseudomonadota</taxon>
        <taxon>Alphaproteobacteria</taxon>
        <taxon>Hyphomicrobiales</taxon>
        <taxon>Stappiaceae</taxon>
        <taxon>Roseibium</taxon>
    </lineage>
</organism>
<keyword evidence="3" id="KW-1185">Reference proteome</keyword>
<dbReference type="OrthoDB" id="7870801at2"/>
<protein>
    <submittedName>
        <fullName evidence="2">Uncharacterized protein</fullName>
    </submittedName>
</protein>
<dbReference type="RefSeq" id="WP_055674141.1">
    <property type="nucleotide sequence ID" value="NZ_CXWD01000041.1"/>
</dbReference>
<evidence type="ECO:0000256" key="1">
    <source>
        <dbReference type="SAM" id="SignalP"/>
    </source>
</evidence>
<sequence length="107" mass="11751">MLCRSLIRGWCIALVIAIQFSFAFDMPVAHAQRAPDTNSMTCEAAQNYTKSQGRANFRTGNQSFEQVVASVEHCVDPQVALIPVSAPTKDNKSCVVGYECVRQRGGR</sequence>
<proteinExistence type="predicted"/>
<dbReference type="STRING" id="388408.LAX5112_05019"/>
<evidence type="ECO:0000313" key="2">
    <source>
        <dbReference type="EMBL" id="CTQ77699.1"/>
    </source>
</evidence>
<dbReference type="EMBL" id="CXWD01000041">
    <property type="protein sequence ID" value="CTQ77699.1"/>
    <property type="molecule type" value="Genomic_DNA"/>
</dbReference>
<accession>A0A0M7AS24</accession>
<dbReference type="AlphaFoldDB" id="A0A0M7AS24"/>
<feature type="signal peptide" evidence="1">
    <location>
        <begin position="1"/>
        <end position="23"/>
    </location>
</feature>
<reference evidence="3" key="1">
    <citation type="submission" date="2015-07" db="EMBL/GenBank/DDBJ databases">
        <authorList>
            <person name="Rodrigo-Torres Lidia"/>
            <person name="Arahal R.David."/>
        </authorList>
    </citation>
    <scope>NUCLEOTIDE SEQUENCE [LARGE SCALE GENOMIC DNA]</scope>
    <source>
        <strain evidence="3">CECT 5112</strain>
    </source>
</reference>
<keyword evidence="1" id="KW-0732">Signal</keyword>
<evidence type="ECO:0000313" key="3">
    <source>
        <dbReference type="Proteomes" id="UP000053235"/>
    </source>
</evidence>
<name>A0A0M7AS24_9HYPH</name>
<gene>
    <name evidence="2" type="ORF">LAX5112_05019</name>
</gene>